<feature type="region of interest" description="Disordered" evidence="5">
    <location>
        <begin position="124"/>
        <end position="149"/>
    </location>
</feature>
<dbReference type="Proteomes" id="UP000078544">
    <property type="component" value="Unassembled WGS sequence"/>
</dbReference>
<comment type="subcellular location">
    <subcellularLocation>
        <location evidence="1">Nucleus</location>
    </subcellularLocation>
</comment>
<keyword evidence="4" id="KW-0539">Nucleus</keyword>
<dbReference type="EMBL" id="AZGY01000019">
    <property type="protein sequence ID" value="KZZ91084.1"/>
    <property type="molecule type" value="Genomic_DNA"/>
</dbReference>
<keyword evidence="3" id="KW-0804">Transcription</keyword>
<accession>A0A167YAV0</accession>
<dbReference type="GO" id="GO:0003713">
    <property type="term" value="F:transcription coactivator activity"/>
    <property type="evidence" value="ECO:0007669"/>
    <property type="project" value="TreeGrafter"/>
</dbReference>
<evidence type="ECO:0000313" key="6">
    <source>
        <dbReference type="EMBL" id="KZZ91084.1"/>
    </source>
</evidence>
<dbReference type="Pfam" id="PF12767">
    <property type="entry name" value="SAGA-Tad1"/>
    <property type="match status" value="1"/>
</dbReference>
<dbReference type="GO" id="GO:0005634">
    <property type="term" value="C:nucleus"/>
    <property type="evidence" value="ECO:0007669"/>
    <property type="project" value="UniProtKB-SubCell"/>
</dbReference>
<evidence type="ECO:0000256" key="4">
    <source>
        <dbReference type="ARBA" id="ARBA00023242"/>
    </source>
</evidence>
<proteinExistence type="predicted"/>
<dbReference type="OrthoDB" id="10264870at2759"/>
<organism evidence="6 7">
    <name type="scientific">Moelleriella libera RCEF 2490</name>
    <dbReference type="NCBI Taxonomy" id="1081109"/>
    <lineage>
        <taxon>Eukaryota</taxon>
        <taxon>Fungi</taxon>
        <taxon>Dikarya</taxon>
        <taxon>Ascomycota</taxon>
        <taxon>Pezizomycotina</taxon>
        <taxon>Sordariomycetes</taxon>
        <taxon>Hypocreomycetidae</taxon>
        <taxon>Hypocreales</taxon>
        <taxon>Clavicipitaceae</taxon>
        <taxon>Moelleriella</taxon>
    </lineage>
</organism>
<dbReference type="AlphaFoldDB" id="A0A167YAV0"/>
<evidence type="ECO:0000256" key="5">
    <source>
        <dbReference type="SAM" id="MobiDB-lite"/>
    </source>
</evidence>
<dbReference type="PANTHER" id="PTHR21277:SF5">
    <property type="entry name" value="TRANSCRIPTIONAL ADAPTER 1"/>
    <property type="match status" value="1"/>
</dbReference>
<dbReference type="GO" id="GO:0006357">
    <property type="term" value="P:regulation of transcription by RNA polymerase II"/>
    <property type="evidence" value="ECO:0007669"/>
    <property type="project" value="TreeGrafter"/>
</dbReference>
<dbReference type="InterPro" id="IPR024738">
    <property type="entry name" value="Hfi1/Tada1"/>
</dbReference>
<gene>
    <name evidence="6" type="ORF">AAL_06825</name>
</gene>
<evidence type="ECO:0000256" key="3">
    <source>
        <dbReference type="ARBA" id="ARBA00023163"/>
    </source>
</evidence>
<name>A0A167YAV0_9HYPO</name>
<evidence type="ECO:0008006" key="8">
    <source>
        <dbReference type="Google" id="ProtNLM"/>
    </source>
</evidence>
<sequence>MPDIDPAALSRPAVSLSTPTLANKTLSMTAPGSGKPVKTSQIIPARIDLEPLYTPLKSAIGGEQWLIYKESTMEFLIGRLSQAEFSERTDPILADATGDKLHLHNQLIAAVLGNVTREMPDQGLAPWVSANDKPAPGGGSKPVTGDATERKLKGEVMQLPPKDRRRIKDLVHNNFDPHEILTNVFTEPPRKASTTTADAIPSTATGINNMNFDLEIRKRFAQPLAVESGEFPDVGVIVGRMLPFCYEAGLPSGHSSDAPQLLTLATETFIKEVMTQMFSRTRSNGPGDSGNVGYGIGTTWVQTHKYKKQQRLEEEGALRGEVTRDKFGLLPIEAKAASERGPLGMADMRIALELSESGMAMFPILMTQVLYGYREGELEGWNDYTWLNNRRPPVTEQPENVTNDVKLNGHTDPMDIDDDLWWEGAGVGDGDTLDSMLDSCLLVGS</sequence>
<protein>
    <recommendedName>
        <fullName evidence="8">Transcriptional coactivator HFI1/ADA1</fullName>
    </recommendedName>
</protein>
<dbReference type="GO" id="GO:0000124">
    <property type="term" value="C:SAGA complex"/>
    <property type="evidence" value="ECO:0007669"/>
    <property type="project" value="UniProtKB-ARBA"/>
</dbReference>
<evidence type="ECO:0000256" key="2">
    <source>
        <dbReference type="ARBA" id="ARBA00023015"/>
    </source>
</evidence>
<keyword evidence="7" id="KW-1185">Reference proteome</keyword>
<comment type="caution">
    <text evidence="6">The sequence shown here is derived from an EMBL/GenBank/DDBJ whole genome shotgun (WGS) entry which is preliminary data.</text>
</comment>
<dbReference type="STRING" id="1081109.A0A167YAV0"/>
<dbReference type="PANTHER" id="PTHR21277">
    <property type="entry name" value="TRANSCRIPTIONAL ADAPTER 1"/>
    <property type="match status" value="1"/>
</dbReference>
<evidence type="ECO:0000256" key="1">
    <source>
        <dbReference type="ARBA" id="ARBA00004123"/>
    </source>
</evidence>
<evidence type="ECO:0000313" key="7">
    <source>
        <dbReference type="Proteomes" id="UP000078544"/>
    </source>
</evidence>
<reference evidence="6 7" key="1">
    <citation type="journal article" date="2016" name="Genome Biol. Evol.">
        <title>Divergent and convergent evolution of fungal pathogenicity.</title>
        <authorList>
            <person name="Shang Y."/>
            <person name="Xiao G."/>
            <person name="Zheng P."/>
            <person name="Cen K."/>
            <person name="Zhan S."/>
            <person name="Wang C."/>
        </authorList>
    </citation>
    <scope>NUCLEOTIDE SEQUENCE [LARGE SCALE GENOMIC DNA]</scope>
    <source>
        <strain evidence="6 7">RCEF 2490</strain>
    </source>
</reference>
<keyword evidence="2" id="KW-0805">Transcription regulation</keyword>